<evidence type="ECO:0000259" key="2">
    <source>
        <dbReference type="Pfam" id="PF13273"/>
    </source>
</evidence>
<gene>
    <name evidence="3" type="ORF">A5886_001858</name>
</gene>
<keyword evidence="1" id="KW-1133">Transmembrane helix</keyword>
<proteinExistence type="predicted"/>
<dbReference type="Proteomes" id="UP000195043">
    <property type="component" value="Unassembled WGS sequence"/>
</dbReference>
<organism evidence="3 4">
    <name type="scientific">Candidatus Enterococcus testudinis</name>
    <dbReference type="NCBI Taxonomy" id="1834191"/>
    <lineage>
        <taxon>Bacteria</taxon>
        <taxon>Bacillati</taxon>
        <taxon>Bacillota</taxon>
        <taxon>Bacilli</taxon>
        <taxon>Lactobacillales</taxon>
        <taxon>Enterococcaceae</taxon>
        <taxon>Enterococcus</taxon>
    </lineage>
</organism>
<accession>A0A242A785</accession>
<dbReference type="RefSeq" id="WP_086274780.1">
    <property type="nucleotide sequence ID" value="NZ_NGKU01000001.1"/>
</dbReference>
<dbReference type="AlphaFoldDB" id="A0A242A785"/>
<keyword evidence="1" id="KW-0472">Membrane</keyword>
<evidence type="ECO:0000313" key="4">
    <source>
        <dbReference type="Proteomes" id="UP000195043"/>
    </source>
</evidence>
<evidence type="ECO:0000256" key="1">
    <source>
        <dbReference type="SAM" id="Phobius"/>
    </source>
</evidence>
<dbReference type="InterPro" id="IPR025273">
    <property type="entry name" value="DUF4064"/>
</dbReference>
<dbReference type="Pfam" id="PF13273">
    <property type="entry name" value="DUF4064"/>
    <property type="match status" value="1"/>
</dbReference>
<dbReference type="STRING" id="1834191.A5886_001858"/>
<reference evidence="3 4" key="1">
    <citation type="submission" date="2017-05" db="EMBL/GenBank/DDBJ databases">
        <title>The Genome Sequence of Enterococcus sp. 8G7_MSG3316.</title>
        <authorList>
            <consortium name="The Broad Institute Genomics Platform"/>
            <consortium name="The Broad Institute Genomic Center for Infectious Diseases"/>
            <person name="Earl A."/>
            <person name="Manson A."/>
            <person name="Schwartman J."/>
            <person name="Gilmore M."/>
            <person name="Abouelleil A."/>
            <person name="Cao P."/>
            <person name="Chapman S."/>
            <person name="Cusick C."/>
            <person name="Shea T."/>
            <person name="Young S."/>
            <person name="Neafsey D."/>
            <person name="Nusbaum C."/>
            <person name="Birren B."/>
        </authorList>
    </citation>
    <scope>NUCLEOTIDE SEQUENCE [LARGE SCALE GENOMIC DNA]</scope>
    <source>
        <strain evidence="3 4">8G7_MSG3316</strain>
    </source>
</reference>
<sequence length="145" mass="16326">MKQSIEQWLGWIGMGLSIVFLGGFTLVINQMTVDQFSDLFSEVFPSIFSQMTDEDAFVQFQTLGAWFGFTLLLLIVLIVVANFLITYRNYRKPAAGVFVLTGLVCLIGTQYLAFPIAFLFFAAAALCVVRKPKPRNMHPQKECLN</sequence>
<name>A0A242A785_9ENTE</name>
<feature type="transmembrane region" description="Helical" evidence="1">
    <location>
        <begin position="9"/>
        <end position="28"/>
    </location>
</feature>
<comment type="caution">
    <text evidence="3">The sequence shown here is derived from an EMBL/GenBank/DDBJ whole genome shotgun (WGS) entry which is preliminary data.</text>
</comment>
<keyword evidence="4" id="KW-1185">Reference proteome</keyword>
<keyword evidence="1" id="KW-0812">Transmembrane</keyword>
<dbReference type="OrthoDB" id="2882974at2"/>
<dbReference type="EMBL" id="NGKU01000001">
    <property type="protein sequence ID" value="OTN76779.1"/>
    <property type="molecule type" value="Genomic_DNA"/>
</dbReference>
<feature type="transmembrane region" description="Helical" evidence="1">
    <location>
        <begin position="63"/>
        <end position="85"/>
    </location>
</feature>
<feature type="domain" description="DUF4064" evidence="2">
    <location>
        <begin position="4"/>
        <end position="107"/>
    </location>
</feature>
<protein>
    <recommendedName>
        <fullName evidence="2">DUF4064 domain-containing protein</fullName>
    </recommendedName>
</protein>
<feature type="transmembrane region" description="Helical" evidence="1">
    <location>
        <begin position="97"/>
        <end position="126"/>
    </location>
</feature>
<evidence type="ECO:0000313" key="3">
    <source>
        <dbReference type="EMBL" id="OTN76779.1"/>
    </source>
</evidence>